<keyword evidence="4" id="KW-1185">Reference proteome</keyword>
<organism evidence="3 4">
    <name type="scientific">Phyllosticta capitalensis</name>
    <dbReference type="NCBI Taxonomy" id="121624"/>
    <lineage>
        <taxon>Eukaryota</taxon>
        <taxon>Fungi</taxon>
        <taxon>Dikarya</taxon>
        <taxon>Ascomycota</taxon>
        <taxon>Pezizomycotina</taxon>
        <taxon>Dothideomycetes</taxon>
        <taxon>Dothideomycetes incertae sedis</taxon>
        <taxon>Botryosphaeriales</taxon>
        <taxon>Phyllostictaceae</taxon>
        <taxon>Phyllosticta</taxon>
    </lineage>
</organism>
<name>A0ABR1YU59_9PEZI</name>
<dbReference type="Proteomes" id="UP001492380">
    <property type="component" value="Unassembled WGS sequence"/>
</dbReference>
<feature type="compositionally biased region" description="Polar residues" evidence="1">
    <location>
        <begin position="95"/>
        <end position="104"/>
    </location>
</feature>
<proteinExistence type="predicted"/>
<accession>A0ABR1YU59</accession>
<keyword evidence="2" id="KW-0812">Transmembrane</keyword>
<evidence type="ECO:0000313" key="4">
    <source>
        <dbReference type="Proteomes" id="UP001492380"/>
    </source>
</evidence>
<feature type="compositionally biased region" description="Acidic residues" evidence="1">
    <location>
        <begin position="60"/>
        <end position="73"/>
    </location>
</feature>
<protein>
    <submittedName>
        <fullName evidence="3">Uncharacterized protein</fullName>
    </submittedName>
</protein>
<evidence type="ECO:0000256" key="1">
    <source>
        <dbReference type="SAM" id="MobiDB-lite"/>
    </source>
</evidence>
<sequence length="155" mass="16906">MALVSVIGAYIGILVALIVGVAQIRVQLRQQADVENTEEGHELLPNLTSLESLEHVDLESGPDSDEEEEEEHDLDPSETSTTNLNPAEPLEQHRSSFTSTNTLPGHTGHHRRSSIELFCFHPSTLDDPDALSLALDPSNSRPTLARGISAPLFLH</sequence>
<feature type="transmembrane region" description="Helical" evidence="2">
    <location>
        <begin position="6"/>
        <end position="24"/>
    </location>
</feature>
<evidence type="ECO:0000313" key="3">
    <source>
        <dbReference type="EMBL" id="KAK8238533.1"/>
    </source>
</evidence>
<comment type="caution">
    <text evidence="3">The sequence shown here is derived from an EMBL/GenBank/DDBJ whole genome shotgun (WGS) entry which is preliminary data.</text>
</comment>
<keyword evidence="2" id="KW-1133">Transmembrane helix</keyword>
<keyword evidence="2" id="KW-0472">Membrane</keyword>
<evidence type="ECO:0000256" key="2">
    <source>
        <dbReference type="SAM" id="Phobius"/>
    </source>
</evidence>
<dbReference type="EMBL" id="JBBWRZ010000004">
    <property type="protein sequence ID" value="KAK8238533.1"/>
    <property type="molecule type" value="Genomic_DNA"/>
</dbReference>
<feature type="region of interest" description="Disordered" evidence="1">
    <location>
        <begin position="35"/>
        <end position="109"/>
    </location>
</feature>
<gene>
    <name evidence="3" type="ORF">HDK90DRAFT_510155</name>
</gene>
<reference evidence="3 4" key="1">
    <citation type="submission" date="2024-04" db="EMBL/GenBank/DDBJ databases">
        <title>Phyllosticta paracitricarpa is synonymous to the EU quarantine fungus P. citricarpa based on phylogenomic analyses.</title>
        <authorList>
            <consortium name="Lawrence Berkeley National Laboratory"/>
            <person name="Van Ingen-Buijs V.A."/>
            <person name="Van Westerhoven A.C."/>
            <person name="Haridas S."/>
            <person name="Skiadas P."/>
            <person name="Martin F."/>
            <person name="Groenewald J.Z."/>
            <person name="Crous P.W."/>
            <person name="Seidl M.F."/>
        </authorList>
    </citation>
    <scope>NUCLEOTIDE SEQUENCE [LARGE SCALE GENOMIC DNA]</scope>
    <source>
        <strain evidence="3 4">CBS 123374</strain>
    </source>
</reference>